<gene>
    <name evidence="4" type="ORF">SAMN02745191_0757</name>
</gene>
<feature type="domain" description="HTH cro/C1-type" evidence="3">
    <location>
        <begin position="7"/>
        <end position="61"/>
    </location>
</feature>
<dbReference type="Pfam" id="PF01381">
    <property type="entry name" value="HTH_3"/>
    <property type="match status" value="1"/>
</dbReference>
<accession>A0A1T4L6E5</accession>
<dbReference type="InterPro" id="IPR010982">
    <property type="entry name" value="Lambda_DNA-bd_dom_sf"/>
</dbReference>
<protein>
    <submittedName>
        <fullName evidence="4">DNA-binding transcriptional regulator, XRE-family HTH domain</fullName>
    </submittedName>
</protein>
<dbReference type="STRING" id="118967.SAMN02745191_0757"/>
<evidence type="ECO:0000313" key="5">
    <source>
        <dbReference type="Proteomes" id="UP000243297"/>
    </source>
</evidence>
<sequence length="135" mass="15477">MEIGKKLKEARVNSGLTQEDVADKVRVTRQTMSNWENERSYPDIINIIELSSLYGVTLDELLKGDEKMIEHLEESTNIVKSNRQLILAIVLNILLVITFILFNGIIETNHSFIFVAMFVGILSTSFLFYQIIKKI</sequence>
<dbReference type="Proteomes" id="UP000243297">
    <property type="component" value="Unassembled WGS sequence"/>
</dbReference>
<evidence type="ECO:0000259" key="3">
    <source>
        <dbReference type="PROSITE" id="PS50943"/>
    </source>
</evidence>
<name>A0A1T4L6E5_9FIRM</name>
<dbReference type="GO" id="GO:0003677">
    <property type="term" value="F:DNA binding"/>
    <property type="evidence" value="ECO:0007669"/>
    <property type="project" value="UniProtKB-KW"/>
</dbReference>
<organism evidence="4 5">
    <name type="scientific">Anaerorhabdus furcosa</name>
    <dbReference type="NCBI Taxonomy" id="118967"/>
    <lineage>
        <taxon>Bacteria</taxon>
        <taxon>Bacillati</taxon>
        <taxon>Bacillota</taxon>
        <taxon>Erysipelotrichia</taxon>
        <taxon>Erysipelotrichales</taxon>
        <taxon>Erysipelotrichaceae</taxon>
        <taxon>Anaerorhabdus</taxon>
    </lineage>
</organism>
<dbReference type="CDD" id="cd00093">
    <property type="entry name" value="HTH_XRE"/>
    <property type="match status" value="1"/>
</dbReference>
<keyword evidence="1 4" id="KW-0238">DNA-binding</keyword>
<dbReference type="OrthoDB" id="9805856at2"/>
<feature type="transmembrane region" description="Helical" evidence="2">
    <location>
        <begin position="112"/>
        <end position="132"/>
    </location>
</feature>
<feature type="transmembrane region" description="Helical" evidence="2">
    <location>
        <begin position="85"/>
        <end position="106"/>
    </location>
</feature>
<keyword evidence="5" id="KW-1185">Reference proteome</keyword>
<dbReference type="EMBL" id="FUWY01000002">
    <property type="protein sequence ID" value="SJZ50254.1"/>
    <property type="molecule type" value="Genomic_DNA"/>
</dbReference>
<evidence type="ECO:0000256" key="1">
    <source>
        <dbReference type="ARBA" id="ARBA00023125"/>
    </source>
</evidence>
<keyword evidence="2" id="KW-0472">Membrane</keyword>
<reference evidence="5" key="1">
    <citation type="submission" date="2017-02" db="EMBL/GenBank/DDBJ databases">
        <authorList>
            <person name="Varghese N."/>
            <person name="Submissions S."/>
        </authorList>
    </citation>
    <scope>NUCLEOTIDE SEQUENCE [LARGE SCALE GENOMIC DNA]</scope>
    <source>
        <strain evidence="5">ATCC 25662</strain>
    </source>
</reference>
<dbReference type="SMART" id="SM00530">
    <property type="entry name" value="HTH_XRE"/>
    <property type="match status" value="1"/>
</dbReference>
<dbReference type="AlphaFoldDB" id="A0A1T4L6E5"/>
<dbReference type="SUPFAM" id="SSF47413">
    <property type="entry name" value="lambda repressor-like DNA-binding domains"/>
    <property type="match status" value="1"/>
</dbReference>
<evidence type="ECO:0000313" key="4">
    <source>
        <dbReference type="EMBL" id="SJZ50254.1"/>
    </source>
</evidence>
<dbReference type="Gene3D" id="1.10.260.40">
    <property type="entry name" value="lambda repressor-like DNA-binding domains"/>
    <property type="match status" value="1"/>
</dbReference>
<dbReference type="InterPro" id="IPR001387">
    <property type="entry name" value="Cro/C1-type_HTH"/>
</dbReference>
<dbReference type="PANTHER" id="PTHR46558">
    <property type="entry name" value="TRACRIPTIONAL REGULATORY PROTEIN-RELATED-RELATED"/>
    <property type="match status" value="1"/>
</dbReference>
<keyword evidence="2" id="KW-0812">Transmembrane</keyword>
<proteinExistence type="predicted"/>
<keyword evidence="2" id="KW-1133">Transmembrane helix</keyword>
<dbReference type="RefSeq" id="WP_078711192.1">
    <property type="nucleotide sequence ID" value="NZ_FUWY01000002.1"/>
</dbReference>
<dbReference type="PANTHER" id="PTHR46558:SF15">
    <property type="entry name" value="HELIX-TURN-HELIX DOMAIN PROTEIN"/>
    <property type="match status" value="1"/>
</dbReference>
<dbReference type="PROSITE" id="PS50943">
    <property type="entry name" value="HTH_CROC1"/>
    <property type="match status" value="1"/>
</dbReference>
<evidence type="ECO:0000256" key="2">
    <source>
        <dbReference type="SAM" id="Phobius"/>
    </source>
</evidence>